<sequence>MDNRRVGWWLLFLGGAAVLALIPEYFFAPEEALVVPPVQRSEAVAPPLATRPAGEGAGTPGTPLPAASAPGGAPPGGGLFSAHSWRVAPPPAPAPAWTPPPPVAAAPPAVAPALPFEFIGKMDDAQRLRVFLLRDEKIYTVTVGEVIDGTYRVERIADSEMVLTYLPLNVRQTLSVGGKL</sequence>
<organism evidence="2 3">
    <name type="scientific">Geopseudomonas sagittaria</name>
    <dbReference type="NCBI Taxonomy" id="1135990"/>
    <lineage>
        <taxon>Bacteria</taxon>
        <taxon>Pseudomonadati</taxon>
        <taxon>Pseudomonadota</taxon>
        <taxon>Gammaproteobacteria</taxon>
        <taxon>Pseudomonadales</taxon>
        <taxon>Pseudomonadaceae</taxon>
        <taxon>Geopseudomonas</taxon>
    </lineage>
</organism>
<dbReference type="OrthoDB" id="7025335at2"/>
<gene>
    <name evidence="2" type="ORF">SAMN05216229_102183</name>
</gene>
<reference evidence="3" key="1">
    <citation type="submission" date="2016-10" db="EMBL/GenBank/DDBJ databases">
        <authorList>
            <person name="Varghese N."/>
            <person name="Submissions S."/>
        </authorList>
    </citation>
    <scope>NUCLEOTIDE SEQUENCE [LARGE SCALE GENOMIC DNA]</scope>
    <source>
        <strain evidence="3">JCM 18195</strain>
    </source>
</reference>
<evidence type="ECO:0000313" key="2">
    <source>
        <dbReference type="EMBL" id="SFP41081.1"/>
    </source>
</evidence>
<feature type="compositionally biased region" description="Low complexity" evidence="1">
    <location>
        <begin position="50"/>
        <end position="71"/>
    </location>
</feature>
<evidence type="ECO:0008006" key="4">
    <source>
        <dbReference type="Google" id="ProtNLM"/>
    </source>
</evidence>
<name>A0A1I5Q555_9GAMM</name>
<feature type="region of interest" description="Disordered" evidence="1">
    <location>
        <begin position="48"/>
        <end position="75"/>
    </location>
</feature>
<evidence type="ECO:0000313" key="3">
    <source>
        <dbReference type="Proteomes" id="UP000243084"/>
    </source>
</evidence>
<keyword evidence="3" id="KW-1185">Reference proteome</keyword>
<dbReference type="EMBL" id="FOXM01000002">
    <property type="protein sequence ID" value="SFP41081.1"/>
    <property type="molecule type" value="Genomic_DNA"/>
</dbReference>
<dbReference type="AlphaFoldDB" id="A0A1I5Q555"/>
<proteinExistence type="predicted"/>
<dbReference type="Proteomes" id="UP000243084">
    <property type="component" value="Unassembled WGS sequence"/>
</dbReference>
<accession>A0A1I5Q555</accession>
<protein>
    <recommendedName>
        <fullName evidence="4">Secretion system X translation initiation factor</fullName>
    </recommendedName>
</protein>
<evidence type="ECO:0000256" key="1">
    <source>
        <dbReference type="SAM" id="MobiDB-lite"/>
    </source>
</evidence>
<dbReference type="RefSeq" id="WP_092428230.1">
    <property type="nucleotide sequence ID" value="NZ_FOXM01000002.1"/>
</dbReference>